<evidence type="ECO:0000256" key="2">
    <source>
        <dbReference type="ARBA" id="ARBA00012438"/>
    </source>
</evidence>
<feature type="domain" description="Histidine kinase/HSP90-like ATPase" evidence="7">
    <location>
        <begin position="659"/>
        <end position="764"/>
    </location>
</feature>
<accession>A0A9X0YC40</accession>
<keyword evidence="4" id="KW-0808">Transferase</keyword>
<sequence length="764" mass="86165">MLLNFKVSPQLKSIIGRDLITDDYVAIFELVKNSYDAHATRVHIHFFSDAIYIIDNGKGMSFEDIENKWLYVAYSAKSDGTEDGDNSVHHYAGSKGVGRFSCDRLGVHLSLMSKVLNSDVVSRLQVNWGAFEDSTVASFIDVQVQYDETSEFKLPKNVVPPEGSGTVLKIYELRDTWSRERILNLKNSLSKLINPFNSSSESFGIDFHCIEQLAEDERLISNFEGELPPNTIVNSSVENFIFETLQQKTTWLSTKILDGMVISELIDRGETLYKVSEPNPYLELEGTGFECNLFYLNRSAKSTFARRMGISSISFGSVFLFKNGFRVYPVGDEADDTFGIDRRKQQGTSRYLGSRDLLGRIDVHGDEAKFKESSSRDKGLIETSAYEELLECFKRKCLYRLENYVVGVTWKFKFDNDLEDASFLEGHEARAKALQVLSKLTNVPDIKVDFFNKDLFGILSDNISDFPRAMNDLAALADKAGDEGLRTRALEAFNKFQALQESEAEAIRYAEREREARHLAEKVAAKTKKALDAERSKNLFLTSLKSRDKDTLENLHHQVIIYAISAHHRLEGTIADVRDGIELDRVELERSLGNLMLLNKKIIAASRFATSANFKLNSSKITEDFTRYLVEYIEKICPIYIQRIRAVVTSDSKLFELEFFPIEVSIMIDNLIENSKKANASVIKFDIRQISPNTLEIYVEDDGDGISKDIGEVSQIFEKGITTTDGSGLGLYHVTEVLQALKGTISVVEGDSLPGASFLIRVNK</sequence>
<proteinExistence type="predicted"/>
<dbReference type="Pfam" id="PF02518">
    <property type="entry name" value="HATPase_c"/>
    <property type="match status" value="1"/>
</dbReference>
<dbReference type="InterPro" id="IPR003594">
    <property type="entry name" value="HATPase_dom"/>
</dbReference>
<reference evidence="8 9" key="1">
    <citation type="journal article" date="2021" name="Int. J. Syst. Evol. Microbiol.">
        <title>Pseudomonas lactucae sp. nov., a pathogen causing bacterial rot of lettuce in Japan.</title>
        <authorList>
            <person name="Sawada H."/>
            <person name="Fujikawa T."/>
            <person name="Satou M."/>
        </authorList>
    </citation>
    <scope>NUCLEOTIDE SEQUENCE [LARGE SCALE GENOMIC DNA]</scope>
    <source>
        <strain evidence="8 9">MAFF 301381</strain>
    </source>
</reference>
<keyword evidence="6" id="KW-0902">Two-component regulatory system</keyword>
<evidence type="ECO:0000259" key="7">
    <source>
        <dbReference type="SMART" id="SM00387"/>
    </source>
</evidence>
<organism evidence="8 9">
    <name type="scientific">Pseudomonas lactucae</name>
    <dbReference type="NCBI Taxonomy" id="2813360"/>
    <lineage>
        <taxon>Bacteria</taxon>
        <taxon>Pseudomonadati</taxon>
        <taxon>Pseudomonadota</taxon>
        <taxon>Gammaproteobacteria</taxon>
        <taxon>Pseudomonadales</taxon>
        <taxon>Pseudomonadaceae</taxon>
        <taxon>Pseudomonas</taxon>
    </lineage>
</organism>
<keyword evidence="5 8" id="KW-0418">Kinase</keyword>
<dbReference type="PANTHER" id="PTHR44936">
    <property type="entry name" value="SENSOR PROTEIN CREC"/>
    <property type="match status" value="1"/>
</dbReference>
<gene>
    <name evidence="8" type="ORF">JWR99_12135</name>
</gene>
<evidence type="ECO:0000256" key="3">
    <source>
        <dbReference type="ARBA" id="ARBA00022553"/>
    </source>
</evidence>
<name>A0A9X0YC40_9PSED</name>
<comment type="caution">
    <text evidence="8">The sequence shown here is derived from an EMBL/GenBank/DDBJ whole genome shotgun (WGS) entry which is preliminary data.</text>
</comment>
<dbReference type="InterPro" id="IPR050980">
    <property type="entry name" value="2C_sensor_his_kinase"/>
</dbReference>
<dbReference type="GO" id="GO:0004673">
    <property type="term" value="F:protein histidine kinase activity"/>
    <property type="evidence" value="ECO:0007669"/>
    <property type="project" value="UniProtKB-EC"/>
</dbReference>
<dbReference type="SMART" id="SM00387">
    <property type="entry name" value="HATPase_c"/>
    <property type="match status" value="1"/>
</dbReference>
<protein>
    <recommendedName>
        <fullName evidence="2">histidine kinase</fullName>
        <ecNumber evidence="2">2.7.13.3</ecNumber>
    </recommendedName>
</protein>
<reference evidence="8 9" key="2">
    <citation type="journal article" date="2023" name="Plant Pathol.">
        <title>Dismantling and reorganizing Pseudomonas marginalis sensu#lato.</title>
        <authorList>
            <person name="Sawada H."/>
            <person name="Fujikawa T."/>
            <person name="Satou M."/>
        </authorList>
    </citation>
    <scope>NUCLEOTIDE SEQUENCE [LARGE SCALE GENOMIC DNA]</scope>
    <source>
        <strain evidence="8 9">MAFF 301381</strain>
    </source>
</reference>
<dbReference type="Proteomes" id="UP001154860">
    <property type="component" value="Unassembled WGS sequence"/>
</dbReference>
<dbReference type="EC" id="2.7.13.3" evidence="2"/>
<dbReference type="SUPFAM" id="SSF55874">
    <property type="entry name" value="ATPase domain of HSP90 chaperone/DNA topoisomerase II/histidine kinase"/>
    <property type="match status" value="2"/>
</dbReference>
<evidence type="ECO:0000256" key="1">
    <source>
        <dbReference type="ARBA" id="ARBA00000085"/>
    </source>
</evidence>
<dbReference type="PANTHER" id="PTHR44936:SF9">
    <property type="entry name" value="SENSOR PROTEIN CREC"/>
    <property type="match status" value="1"/>
</dbReference>
<dbReference type="Gene3D" id="3.30.565.10">
    <property type="entry name" value="Histidine kinase-like ATPase, C-terminal domain"/>
    <property type="match status" value="2"/>
</dbReference>
<dbReference type="Pfam" id="PF13589">
    <property type="entry name" value="HATPase_c_3"/>
    <property type="match status" value="1"/>
</dbReference>
<dbReference type="AlphaFoldDB" id="A0A9X0YC40"/>
<dbReference type="PRINTS" id="PR00344">
    <property type="entry name" value="BCTRLSENSOR"/>
</dbReference>
<comment type="catalytic activity">
    <reaction evidence="1">
        <text>ATP + protein L-histidine = ADP + protein N-phospho-L-histidine.</text>
        <dbReference type="EC" id="2.7.13.3"/>
    </reaction>
</comment>
<evidence type="ECO:0000256" key="5">
    <source>
        <dbReference type="ARBA" id="ARBA00022777"/>
    </source>
</evidence>
<evidence type="ECO:0000256" key="4">
    <source>
        <dbReference type="ARBA" id="ARBA00022679"/>
    </source>
</evidence>
<evidence type="ECO:0000256" key="6">
    <source>
        <dbReference type="ARBA" id="ARBA00023012"/>
    </source>
</evidence>
<keyword evidence="3" id="KW-0597">Phosphoprotein</keyword>
<evidence type="ECO:0000313" key="9">
    <source>
        <dbReference type="Proteomes" id="UP001154860"/>
    </source>
</evidence>
<keyword evidence="9" id="KW-1185">Reference proteome</keyword>
<evidence type="ECO:0000313" key="8">
    <source>
        <dbReference type="EMBL" id="MBN2976665.1"/>
    </source>
</evidence>
<dbReference type="InterPro" id="IPR036890">
    <property type="entry name" value="HATPase_C_sf"/>
</dbReference>
<dbReference type="EMBL" id="JAFHKJ010000049">
    <property type="protein sequence ID" value="MBN2976665.1"/>
    <property type="molecule type" value="Genomic_DNA"/>
</dbReference>
<dbReference type="InterPro" id="IPR004358">
    <property type="entry name" value="Sig_transdc_His_kin-like_C"/>
</dbReference>
<dbReference type="RefSeq" id="WP_205490033.1">
    <property type="nucleotide sequence ID" value="NZ_JAFHKI010000055.1"/>
</dbReference>
<dbReference type="GO" id="GO:0000160">
    <property type="term" value="P:phosphorelay signal transduction system"/>
    <property type="evidence" value="ECO:0007669"/>
    <property type="project" value="UniProtKB-KW"/>
</dbReference>